<dbReference type="GO" id="GO:0003887">
    <property type="term" value="F:DNA-directed DNA polymerase activity"/>
    <property type="evidence" value="ECO:0007669"/>
    <property type="project" value="UniProtKB-KW"/>
</dbReference>
<evidence type="ECO:0000313" key="19">
    <source>
        <dbReference type="Proteomes" id="UP000235392"/>
    </source>
</evidence>
<keyword evidence="8" id="KW-0255">Endonuclease</keyword>
<evidence type="ECO:0000256" key="2">
    <source>
        <dbReference type="ARBA" id="ARBA00022612"/>
    </source>
</evidence>
<dbReference type="InterPro" id="IPR036397">
    <property type="entry name" value="RNaseH_sf"/>
</dbReference>
<evidence type="ECO:0000256" key="13">
    <source>
        <dbReference type="ARBA" id="ARBA00022918"/>
    </source>
</evidence>
<protein>
    <recommendedName>
        <fullName evidence="17">Retrovirus-related Pol polyprotein from transposon TNT 1-94-like beta-barrel domain-containing protein</fullName>
    </recommendedName>
</protein>
<keyword evidence="4" id="KW-0548">Nucleotidyltransferase</keyword>
<keyword evidence="11" id="KW-0460">Magnesium</keyword>
<keyword evidence="14" id="KW-0239">DNA-directed DNA polymerase</keyword>
<keyword evidence="2" id="KW-1188">Viral release from host cell</keyword>
<name>A0A2N5RZE3_9BASI</name>
<reference evidence="18 19" key="1">
    <citation type="submission" date="2017-11" db="EMBL/GenBank/DDBJ databases">
        <title>De novo assembly and phasing of dikaryotic genomes from two isolates of Puccinia coronata f. sp. avenae, the causal agent of oat crown rust.</title>
        <authorList>
            <person name="Miller M.E."/>
            <person name="Zhang Y."/>
            <person name="Omidvar V."/>
            <person name="Sperschneider J."/>
            <person name="Schwessinger B."/>
            <person name="Raley C."/>
            <person name="Palmer J.M."/>
            <person name="Garnica D."/>
            <person name="Upadhyaya N."/>
            <person name="Rathjen J."/>
            <person name="Taylor J.M."/>
            <person name="Park R.F."/>
            <person name="Dodds P.N."/>
            <person name="Hirsch C.D."/>
            <person name="Kianian S.F."/>
            <person name="Figueroa M."/>
        </authorList>
    </citation>
    <scope>NUCLEOTIDE SEQUENCE [LARGE SCALE GENOMIC DNA]</scope>
    <source>
        <strain evidence="18">12SD80</strain>
    </source>
</reference>
<dbReference type="Proteomes" id="UP000235392">
    <property type="component" value="Unassembled WGS sequence"/>
</dbReference>
<comment type="caution">
    <text evidence="18">The sequence shown here is derived from an EMBL/GenBank/DDBJ whole genome shotgun (WGS) entry which is preliminary data.</text>
</comment>
<evidence type="ECO:0000256" key="15">
    <source>
        <dbReference type="ARBA" id="ARBA00023113"/>
    </source>
</evidence>
<keyword evidence="10" id="KW-0067">ATP-binding</keyword>
<proteinExistence type="predicted"/>
<keyword evidence="13" id="KW-0695">RNA-directed DNA polymerase</keyword>
<dbReference type="Pfam" id="PF22936">
    <property type="entry name" value="Pol_BBD"/>
    <property type="match status" value="1"/>
</dbReference>
<dbReference type="Gene3D" id="3.30.420.10">
    <property type="entry name" value="Ribonuclease H-like superfamily/Ribonuclease H"/>
    <property type="match status" value="1"/>
</dbReference>
<keyword evidence="15" id="KW-0917">Virion maturation</keyword>
<dbReference type="AlphaFoldDB" id="A0A2N5RZE3"/>
<dbReference type="GO" id="GO:0003676">
    <property type="term" value="F:nucleic acid binding"/>
    <property type="evidence" value="ECO:0007669"/>
    <property type="project" value="InterPro"/>
</dbReference>
<dbReference type="GO" id="GO:0005524">
    <property type="term" value="F:ATP binding"/>
    <property type="evidence" value="ECO:0007669"/>
    <property type="project" value="UniProtKB-KW"/>
</dbReference>
<dbReference type="GO" id="GO:0004519">
    <property type="term" value="F:endonuclease activity"/>
    <property type="evidence" value="ECO:0007669"/>
    <property type="project" value="UniProtKB-KW"/>
</dbReference>
<dbReference type="InterPro" id="IPR054722">
    <property type="entry name" value="PolX-like_BBD"/>
</dbReference>
<dbReference type="GO" id="GO:0003964">
    <property type="term" value="F:RNA-directed DNA polymerase activity"/>
    <property type="evidence" value="ECO:0007669"/>
    <property type="project" value="UniProtKB-KW"/>
</dbReference>
<keyword evidence="12" id="KW-0229">DNA integration</keyword>
<gene>
    <name evidence="18" type="ORF">PCASD_22257</name>
</gene>
<evidence type="ECO:0000256" key="11">
    <source>
        <dbReference type="ARBA" id="ARBA00022842"/>
    </source>
</evidence>
<organism evidence="18 19">
    <name type="scientific">Puccinia coronata f. sp. avenae</name>
    <dbReference type="NCBI Taxonomy" id="200324"/>
    <lineage>
        <taxon>Eukaryota</taxon>
        <taxon>Fungi</taxon>
        <taxon>Dikarya</taxon>
        <taxon>Basidiomycota</taxon>
        <taxon>Pucciniomycotina</taxon>
        <taxon>Pucciniomycetes</taxon>
        <taxon>Pucciniales</taxon>
        <taxon>Pucciniaceae</taxon>
        <taxon>Puccinia</taxon>
    </lineage>
</organism>
<keyword evidence="9" id="KW-0378">Hydrolase</keyword>
<evidence type="ECO:0000256" key="6">
    <source>
        <dbReference type="ARBA" id="ARBA00022723"/>
    </source>
</evidence>
<feature type="non-terminal residue" evidence="18">
    <location>
        <position position="1"/>
    </location>
</feature>
<evidence type="ECO:0000256" key="7">
    <source>
        <dbReference type="ARBA" id="ARBA00022741"/>
    </source>
</evidence>
<keyword evidence="7" id="KW-0547">Nucleotide-binding</keyword>
<dbReference type="GO" id="GO:0008233">
    <property type="term" value="F:peptidase activity"/>
    <property type="evidence" value="ECO:0007669"/>
    <property type="project" value="UniProtKB-KW"/>
</dbReference>
<dbReference type="GO" id="GO:0006310">
    <property type="term" value="P:DNA recombination"/>
    <property type="evidence" value="ECO:0007669"/>
    <property type="project" value="UniProtKB-KW"/>
</dbReference>
<evidence type="ECO:0000256" key="14">
    <source>
        <dbReference type="ARBA" id="ARBA00022932"/>
    </source>
</evidence>
<dbReference type="GO" id="GO:0006508">
    <property type="term" value="P:proteolysis"/>
    <property type="evidence" value="ECO:0007669"/>
    <property type="project" value="UniProtKB-KW"/>
</dbReference>
<dbReference type="PANTHER" id="PTHR42648:SF11">
    <property type="entry name" value="TRANSPOSON TY4-P GAG-POL POLYPROTEIN"/>
    <property type="match status" value="1"/>
</dbReference>
<feature type="domain" description="Retrovirus-related Pol polyprotein from transposon TNT 1-94-like beta-barrel" evidence="17">
    <location>
        <begin position="7"/>
        <end position="86"/>
    </location>
</feature>
<dbReference type="PANTHER" id="PTHR42648">
    <property type="entry name" value="TRANSPOSASE, PUTATIVE-RELATED"/>
    <property type="match status" value="1"/>
</dbReference>
<keyword evidence="14" id="KW-0808">Transferase</keyword>
<evidence type="ECO:0000256" key="3">
    <source>
        <dbReference type="ARBA" id="ARBA00022670"/>
    </source>
</evidence>
<evidence type="ECO:0000256" key="16">
    <source>
        <dbReference type="ARBA" id="ARBA00023172"/>
    </source>
</evidence>
<dbReference type="GO" id="GO:0046872">
    <property type="term" value="F:metal ion binding"/>
    <property type="evidence" value="ECO:0007669"/>
    <property type="project" value="UniProtKB-KW"/>
</dbReference>
<comment type="function">
    <text evidence="1">The aspartyl protease (PR) mediates the proteolytic cleavages of the Gag and Gag-Pol polyproteins after assembly of the VLP.</text>
</comment>
<sequence>NIQSKIILNSGSSSHVFNNSQYFDQLKLGEFDFIKTGKENANLPIRGMEPDVLHWGNRKIALEGCLYVPNIVVNLISPGILDGKNCSVRATGSKFSVLKGNIELFGVEPLKVTHKTFGHASIQRIEPLIDRRTSAAKRANFECKSCILSKMSKQPFKLESRPTSKVFERVHLNLIGPITPESKIKSNYILTVVDNYSGYLAGFPIAKKDDAANVLINLLENEKKRLGYL</sequence>
<keyword evidence="6" id="KW-0479">Metal-binding</keyword>
<keyword evidence="5" id="KW-0540">Nuclease</keyword>
<keyword evidence="3" id="KW-0645">Protease</keyword>
<evidence type="ECO:0000256" key="1">
    <source>
        <dbReference type="ARBA" id="ARBA00002180"/>
    </source>
</evidence>
<evidence type="ECO:0000256" key="5">
    <source>
        <dbReference type="ARBA" id="ARBA00022722"/>
    </source>
</evidence>
<accession>A0A2N5RZE3</accession>
<evidence type="ECO:0000256" key="4">
    <source>
        <dbReference type="ARBA" id="ARBA00022695"/>
    </source>
</evidence>
<evidence type="ECO:0000256" key="10">
    <source>
        <dbReference type="ARBA" id="ARBA00022840"/>
    </source>
</evidence>
<evidence type="ECO:0000256" key="8">
    <source>
        <dbReference type="ARBA" id="ARBA00022759"/>
    </source>
</evidence>
<keyword evidence="16" id="KW-0233">DNA recombination</keyword>
<dbReference type="EMBL" id="PGCI01001227">
    <property type="protein sequence ID" value="PLW06368.1"/>
    <property type="molecule type" value="Genomic_DNA"/>
</dbReference>
<evidence type="ECO:0000259" key="17">
    <source>
        <dbReference type="Pfam" id="PF22936"/>
    </source>
</evidence>
<dbReference type="InterPro" id="IPR039537">
    <property type="entry name" value="Retrotran_Ty1/copia-like"/>
</dbReference>
<evidence type="ECO:0000313" key="18">
    <source>
        <dbReference type="EMBL" id="PLW06368.1"/>
    </source>
</evidence>
<evidence type="ECO:0000256" key="9">
    <source>
        <dbReference type="ARBA" id="ARBA00022801"/>
    </source>
</evidence>
<dbReference type="GO" id="GO:0015074">
    <property type="term" value="P:DNA integration"/>
    <property type="evidence" value="ECO:0007669"/>
    <property type="project" value="UniProtKB-KW"/>
</dbReference>
<evidence type="ECO:0000256" key="12">
    <source>
        <dbReference type="ARBA" id="ARBA00022908"/>
    </source>
</evidence>